<comment type="caution">
    <text evidence="5">The sequence shown here is derived from an EMBL/GenBank/DDBJ whole genome shotgun (WGS) entry which is preliminary data.</text>
</comment>
<dbReference type="InterPro" id="IPR011856">
    <property type="entry name" value="tRNA_endonuc-like_dom_sf"/>
</dbReference>
<dbReference type="Gene3D" id="3.40.1350.10">
    <property type="match status" value="1"/>
</dbReference>
<organism evidence="5 6">
    <name type="scientific">Anaerococcus faecalis</name>
    <dbReference type="NCBI Taxonomy" id="2742993"/>
    <lineage>
        <taxon>Bacteria</taxon>
        <taxon>Bacillati</taxon>
        <taxon>Bacillota</taxon>
        <taxon>Tissierellia</taxon>
        <taxon>Tissierellales</taxon>
        <taxon>Peptoniphilaceae</taxon>
        <taxon>Anaerococcus</taxon>
    </lineage>
</organism>
<dbReference type="SMART" id="SM00990">
    <property type="entry name" value="VRR_NUC"/>
    <property type="match status" value="1"/>
</dbReference>
<protein>
    <submittedName>
        <fullName evidence="5">VRR-NUC domain-containing protein</fullName>
    </submittedName>
</protein>
<gene>
    <name evidence="5" type="ORF">HV819_06550</name>
</gene>
<dbReference type="Proteomes" id="UP000540919">
    <property type="component" value="Unassembled WGS sequence"/>
</dbReference>
<comment type="cofactor">
    <cofactor evidence="1">
        <name>Mg(2+)</name>
        <dbReference type="ChEBI" id="CHEBI:18420"/>
    </cofactor>
</comment>
<evidence type="ECO:0000259" key="4">
    <source>
        <dbReference type="SMART" id="SM00990"/>
    </source>
</evidence>
<dbReference type="InterPro" id="IPR014883">
    <property type="entry name" value="VRR_NUC"/>
</dbReference>
<dbReference type="EMBL" id="JABVBA010000006">
    <property type="protein sequence ID" value="NVF11640.1"/>
    <property type="molecule type" value="Genomic_DNA"/>
</dbReference>
<sequence>MREKEIESALVKRVKENSGLCLKFTSPSMTGIPDRIILLPKGKIGFVETKRPGGESRPIQKKRIRQFKNLGFKVYVLDSKENIDEIIKRIGGYNAS</sequence>
<evidence type="ECO:0000313" key="5">
    <source>
        <dbReference type="EMBL" id="NVF11640.1"/>
    </source>
</evidence>
<evidence type="ECO:0000256" key="2">
    <source>
        <dbReference type="ARBA" id="ARBA00022722"/>
    </source>
</evidence>
<evidence type="ECO:0000313" key="6">
    <source>
        <dbReference type="Proteomes" id="UP000540919"/>
    </source>
</evidence>
<name>A0ABX2NAD9_9FIRM</name>
<dbReference type="Pfam" id="PF08774">
    <property type="entry name" value="VRR_NUC"/>
    <property type="match status" value="1"/>
</dbReference>
<keyword evidence="3" id="KW-0378">Hydrolase</keyword>
<proteinExistence type="predicted"/>
<keyword evidence="6" id="KW-1185">Reference proteome</keyword>
<accession>A0ABX2NAD9</accession>
<feature type="domain" description="VRR-NUC" evidence="4">
    <location>
        <begin position="1"/>
        <end position="81"/>
    </location>
</feature>
<keyword evidence="2" id="KW-0540">Nuclease</keyword>
<evidence type="ECO:0000256" key="3">
    <source>
        <dbReference type="ARBA" id="ARBA00022801"/>
    </source>
</evidence>
<dbReference type="RefSeq" id="WP_176269784.1">
    <property type="nucleotide sequence ID" value="NZ_JABVBA010000006.1"/>
</dbReference>
<evidence type="ECO:0000256" key="1">
    <source>
        <dbReference type="ARBA" id="ARBA00001946"/>
    </source>
</evidence>
<reference evidence="5 6" key="1">
    <citation type="submission" date="2020-06" db="EMBL/GenBank/DDBJ databases">
        <title>Anaerococcus sp. nov., isolated form swine feces.</title>
        <authorList>
            <person name="Yu S."/>
        </authorList>
    </citation>
    <scope>NUCLEOTIDE SEQUENCE [LARGE SCALE GENOMIC DNA]</scope>
    <source>
        <strain evidence="5 6">AGMB00486</strain>
    </source>
</reference>